<reference evidence="2" key="1">
    <citation type="journal article" date="2011" name="PLoS Genet.">
        <title>Genomic analysis of the necrotrophic fungal pathogens Sclerotinia sclerotiorum and Botrytis cinerea.</title>
        <authorList>
            <person name="Amselem J."/>
            <person name="Cuomo C.A."/>
            <person name="van Kan J.A."/>
            <person name="Viaud M."/>
            <person name="Benito E.P."/>
            <person name="Couloux A."/>
            <person name="Coutinho P.M."/>
            <person name="de Vries R.P."/>
            <person name="Dyer P.S."/>
            <person name="Fillinger S."/>
            <person name="Fournier E."/>
            <person name="Gout L."/>
            <person name="Hahn M."/>
            <person name="Kohn L."/>
            <person name="Lapalu N."/>
            <person name="Plummer K.M."/>
            <person name="Pradier J.M."/>
            <person name="Quevillon E."/>
            <person name="Sharon A."/>
            <person name="Simon A."/>
            <person name="ten Have A."/>
            <person name="Tudzynski B."/>
            <person name="Tudzynski P."/>
            <person name="Wincker P."/>
            <person name="Andrew M."/>
            <person name="Anthouard V."/>
            <person name="Beever R.E."/>
            <person name="Beffa R."/>
            <person name="Benoit I."/>
            <person name="Bouzid O."/>
            <person name="Brault B."/>
            <person name="Chen Z."/>
            <person name="Choquer M."/>
            <person name="Collemare J."/>
            <person name="Cotton P."/>
            <person name="Danchin E.G."/>
            <person name="Da Silva C."/>
            <person name="Gautier A."/>
            <person name="Giraud C."/>
            <person name="Giraud T."/>
            <person name="Gonzalez C."/>
            <person name="Grossetete S."/>
            <person name="Guldener U."/>
            <person name="Henrissat B."/>
            <person name="Howlett B.J."/>
            <person name="Kodira C."/>
            <person name="Kretschmer M."/>
            <person name="Lappartient A."/>
            <person name="Leroch M."/>
            <person name="Levis C."/>
            <person name="Mauceli E."/>
            <person name="Neuveglise C."/>
            <person name="Oeser B."/>
            <person name="Pearson M."/>
            <person name="Poulain J."/>
            <person name="Poussereau N."/>
            <person name="Quesneville H."/>
            <person name="Rascle C."/>
            <person name="Schumacher J."/>
            <person name="Segurens B."/>
            <person name="Sexton A."/>
            <person name="Silva E."/>
            <person name="Sirven C."/>
            <person name="Soanes D.M."/>
            <person name="Talbot N.J."/>
            <person name="Templeton M."/>
            <person name="Yandava C."/>
            <person name="Yarden O."/>
            <person name="Zeng Q."/>
            <person name="Rollins J.A."/>
            <person name="Lebrun M.H."/>
            <person name="Dickman M."/>
        </authorList>
    </citation>
    <scope>NUCLEOTIDE SEQUENCE [LARGE SCALE GENOMIC DNA]</scope>
    <source>
        <strain evidence="2">ATCC 18683 / 1980 / Ss-1</strain>
    </source>
</reference>
<dbReference type="EMBL" id="CH476640">
    <property type="protein sequence ID" value="EDN97253.1"/>
    <property type="molecule type" value="Genomic_DNA"/>
</dbReference>
<keyword evidence="2" id="KW-1185">Reference proteome</keyword>
<dbReference type="InParanoid" id="A7F3D2"/>
<name>A7F3D2_SCLS1</name>
<accession>A7F3D2</accession>
<dbReference type="Proteomes" id="UP000001312">
    <property type="component" value="Unassembled WGS sequence"/>
</dbReference>
<sequence length="124" mass="14021">MESHSSNGKIFRDEKQVQRFQHFARMKPPESVDNSDIVSISSIDNVLKFRPKTTTISRQDCVIGERYTNSISTLWSSPPAVQNAERYLSIHASQPGINARAHTWGQAEILNTPDRNGSIHDWGK</sequence>
<dbReference type="AlphaFoldDB" id="A7F3D2"/>
<protein>
    <submittedName>
        <fullName evidence="1">Uncharacterized protein</fullName>
    </submittedName>
</protein>
<dbReference type="GeneID" id="5482833"/>
<organism evidence="1 2">
    <name type="scientific">Sclerotinia sclerotiorum (strain ATCC 18683 / 1980 / Ss-1)</name>
    <name type="common">White mold</name>
    <name type="synonym">Whetzelinia sclerotiorum</name>
    <dbReference type="NCBI Taxonomy" id="665079"/>
    <lineage>
        <taxon>Eukaryota</taxon>
        <taxon>Fungi</taxon>
        <taxon>Dikarya</taxon>
        <taxon>Ascomycota</taxon>
        <taxon>Pezizomycotina</taxon>
        <taxon>Leotiomycetes</taxon>
        <taxon>Helotiales</taxon>
        <taxon>Sclerotiniaceae</taxon>
        <taxon>Sclerotinia</taxon>
    </lineage>
</organism>
<gene>
    <name evidence="1" type="ORF">SS1G_11778</name>
</gene>
<dbReference type="KEGG" id="ssl:SS1G_11778"/>
<evidence type="ECO:0000313" key="1">
    <source>
        <dbReference type="EMBL" id="EDN97253.1"/>
    </source>
</evidence>
<dbReference type="RefSeq" id="XP_001586749.1">
    <property type="nucleotide sequence ID" value="XM_001586699.1"/>
</dbReference>
<proteinExistence type="predicted"/>
<evidence type="ECO:0000313" key="2">
    <source>
        <dbReference type="Proteomes" id="UP000001312"/>
    </source>
</evidence>